<dbReference type="CDD" id="cd09630">
    <property type="entry name" value="CDH_like_cytochrome"/>
    <property type="match status" value="1"/>
</dbReference>
<evidence type="ECO:0000256" key="8">
    <source>
        <dbReference type="SAM" id="Phobius"/>
    </source>
</evidence>
<keyword evidence="12" id="KW-1185">Reference proteome</keyword>
<feature type="region of interest" description="Disordered" evidence="7">
    <location>
        <begin position="461"/>
        <end position="491"/>
    </location>
</feature>
<evidence type="ECO:0000256" key="1">
    <source>
        <dbReference type="ARBA" id="ARBA00004370"/>
    </source>
</evidence>
<dbReference type="Pfam" id="PF03188">
    <property type="entry name" value="Cytochrom_B561"/>
    <property type="match status" value="1"/>
</dbReference>
<keyword evidence="6 8" id="KW-0472">Membrane</keyword>
<accession>A0AAE0WRK3</accession>
<dbReference type="GO" id="GO:0016020">
    <property type="term" value="C:membrane"/>
    <property type="evidence" value="ECO:0007669"/>
    <property type="project" value="UniProtKB-SubCell"/>
</dbReference>
<name>A0AAE0WRK3_9PEZI</name>
<evidence type="ECO:0000313" key="11">
    <source>
        <dbReference type="EMBL" id="KAK3676739.1"/>
    </source>
</evidence>
<keyword evidence="3 8" id="KW-0812">Transmembrane</keyword>
<feature type="signal peptide" evidence="9">
    <location>
        <begin position="1"/>
        <end position="32"/>
    </location>
</feature>
<dbReference type="Proteomes" id="UP001274830">
    <property type="component" value="Unassembled WGS sequence"/>
</dbReference>
<feature type="transmembrane region" description="Helical" evidence="8">
    <location>
        <begin position="387"/>
        <end position="407"/>
    </location>
</feature>
<dbReference type="PROSITE" id="PS50836">
    <property type="entry name" value="DOMON"/>
    <property type="match status" value="1"/>
</dbReference>
<dbReference type="PANTHER" id="PTHR47797">
    <property type="entry name" value="DEHYDROGENASE, PUTATIVE (AFU_ORTHOLOGUE AFUA_8G05805)-RELATED"/>
    <property type="match status" value="1"/>
</dbReference>
<feature type="transmembrane region" description="Helical" evidence="8">
    <location>
        <begin position="255"/>
        <end position="279"/>
    </location>
</feature>
<proteinExistence type="predicted"/>
<organism evidence="11 12">
    <name type="scientific">Recurvomyces mirabilis</name>
    <dbReference type="NCBI Taxonomy" id="574656"/>
    <lineage>
        <taxon>Eukaryota</taxon>
        <taxon>Fungi</taxon>
        <taxon>Dikarya</taxon>
        <taxon>Ascomycota</taxon>
        <taxon>Pezizomycotina</taxon>
        <taxon>Dothideomycetes</taxon>
        <taxon>Dothideomycetidae</taxon>
        <taxon>Mycosphaerellales</taxon>
        <taxon>Teratosphaeriaceae</taxon>
        <taxon>Recurvomyces</taxon>
    </lineage>
</organism>
<evidence type="ECO:0000256" key="2">
    <source>
        <dbReference type="ARBA" id="ARBA00022448"/>
    </source>
</evidence>
<feature type="domain" description="DOMON" evidence="10">
    <location>
        <begin position="57"/>
        <end position="184"/>
    </location>
</feature>
<evidence type="ECO:0000256" key="9">
    <source>
        <dbReference type="SAM" id="SignalP"/>
    </source>
</evidence>
<gene>
    <name evidence="11" type="ORF">LTR78_003516</name>
</gene>
<dbReference type="Gene3D" id="2.60.40.1210">
    <property type="entry name" value="Cellobiose dehydrogenase, cytochrome domain"/>
    <property type="match status" value="1"/>
</dbReference>
<evidence type="ECO:0000256" key="4">
    <source>
        <dbReference type="ARBA" id="ARBA00022982"/>
    </source>
</evidence>
<dbReference type="AlphaFoldDB" id="A0AAE0WRK3"/>
<dbReference type="CDD" id="cd08760">
    <property type="entry name" value="Cyt_b561_FRRS1_like"/>
    <property type="match status" value="1"/>
</dbReference>
<comment type="caution">
    <text evidence="11">The sequence shown here is derived from an EMBL/GenBank/DDBJ whole genome shotgun (WGS) entry which is preliminary data.</text>
</comment>
<evidence type="ECO:0000256" key="6">
    <source>
        <dbReference type="ARBA" id="ARBA00023136"/>
    </source>
</evidence>
<keyword evidence="9" id="KW-0732">Signal</keyword>
<feature type="transmembrane region" description="Helical" evidence="8">
    <location>
        <begin position="322"/>
        <end position="340"/>
    </location>
</feature>
<feature type="chain" id="PRO_5041934870" description="DOMON domain-containing protein" evidence="9">
    <location>
        <begin position="33"/>
        <end position="491"/>
    </location>
</feature>
<evidence type="ECO:0000256" key="7">
    <source>
        <dbReference type="SAM" id="MobiDB-lite"/>
    </source>
</evidence>
<keyword evidence="5 8" id="KW-1133">Transmembrane helix</keyword>
<dbReference type="SUPFAM" id="SSF49344">
    <property type="entry name" value="CBD9-like"/>
    <property type="match status" value="1"/>
</dbReference>
<evidence type="ECO:0000259" key="10">
    <source>
        <dbReference type="PROSITE" id="PS50836"/>
    </source>
</evidence>
<dbReference type="InterPro" id="IPR005018">
    <property type="entry name" value="DOMON_domain"/>
</dbReference>
<sequence>MYAWRFWLKMLSSILATTLAALSLLSVPTAYAADTNSSSIPAAVFSYTPPHNEYSDTQFVFALNVDQDKQDVYFHMSAPSGNDWMAVGFGHQMAGSLMFVAYASQNGTGMTLSPRVATGHSEPSYYDNIKCTMVYADDLPNSNIVSSGNNSTMTVNAMCSNATKWLEGSLDFTNKAQPFVFAVGPGSPGGSNLQSNSMTAGLRRHEAYGTFTMDMTKAVSSTDVGVPRPNSSGSSYTQTDATFQTAKADNDPAPAIHALIMCVMFVIVFPLGALILRVFNRVFLHAWVQGLGFVLVTMASAGGIVISMQYNRSKHFASAHQIIGILLFLALLSQLGLGIIHHRIYKKQQRPTIMGKIHKYLGPGIILFGVINAPLGFVFAGNPHLCLPYIVIVILMAIIYLTVRFGSRICCRGRRQKQQQSNMGPAGAMPSGQDGYVQPQFGGPAQGAAYMQAPPAYGRMPSYGSEDVPLRPYQSQSSGIGAPPAYPRPMV</sequence>
<evidence type="ECO:0000256" key="5">
    <source>
        <dbReference type="ARBA" id="ARBA00022989"/>
    </source>
</evidence>
<reference evidence="11" key="1">
    <citation type="submission" date="2023-07" db="EMBL/GenBank/DDBJ databases">
        <title>Black Yeasts Isolated from many extreme environments.</title>
        <authorList>
            <person name="Coleine C."/>
            <person name="Stajich J.E."/>
            <person name="Selbmann L."/>
        </authorList>
    </citation>
    <scope>NUCLEOTIDE SEQUENCE</scope>
    <source>
        <strain evidence="11">CCFEE 5485</strain>
    </source>
</reference>
<dbReference type="Gene3D" id="1.20.120.1770">
    <property type="match status" value="1"/>
</dbReference>
<feature type="transmembrane region" description="Helical" evidence="8">
    <location>
        <begin position="360"/>
        <end position="381"/>
    </location>
</feature>
<feature type="transmembrane region" description="Helical" evidence="8">
    <location>
        <begin position="291"/>
        <end position="310"/>
    </location>
</feature>
<dbReference type="InterPro" id="IPR006593">
    <property type="entry name" value="Cyt_b561/ferric_Rdtase_TM"/>
</dbReference>
<dbReference type="InterPro" id="IPR015920">
    <property type="entry name" value="Cellobiose_DH-like_cyt"/>
</dbReference>
<keyword evidence="4" id="KW-0249">Electron transport</keyword>
<dbReference type="SMART" id="SM00664">
    <property type="entry name" value="DoH"/>
    <property type="match status" value="1"/>
</dbReference>
<protein>
    <recommendedName>
        <fullName evidence="10">DOMON domain-containing protein</fullName>
    </recommendedName>
</protein>
<evidence type="ECO:0000256" key="3">
    <source>
        <dbReference type="ARBA" id="ARBA00022692"/>
    </source>
</evidence>
<keyword evidence="2" id="KW-0813">Transport</keyword>
<comment type="subcellular location">
    <subcellularLocation>
        <location evidence="1">Membrane</location>
    </subcellularLocation>
</comment>
<dbReference type="EMBL" id="JAUTXT010000009">
    <property type="protein sequence ID" value="KAK3676739.1"/>
    <property type="molecule type" value="Genomic_DNA"/>
</dbReference>
<evidence type="ECO:0000313" key="12">
    <source>
        <dbReference type="Proteomes" id="UP001274830"/>
    </source>
</evidence>
<dbReference type="Pfam" id="PF16010">
    <property type="entry name" value="CDH-cyt"/>
    <property type="match status" value="1"/>
</dbReference>
<dbReference type="SMART" id="SM00665">
    <property type="entry name" value="B561"/>
    <property type="match status" value="1"/>
</dbReference>
<dbReference type="PANTHER" id="PTHR47797:SF1">
    <property type="entry name" value="CYTOCHROME B561 DOMAIN-CONTAINING PROTEIN-RELATED"/>
    <property type="match status" value="1"/>
</dbReference>